<keyword evidence="6" id="KW-1185">Reference proteome</keyword>
<feature type="compositionally biased region" description="Low complexity" evidence="3">
    <location>
        <begin position="171"/>
        <end position="182"/>
    </location>
</feature>
<dbReference type="Pfam" id="PF00018">
    <property type="entry name" value="SH3_1"/>
    <property type="match status" value="1"/>
</dbReference>
<sequence length="592" mass="66510">MYDAASEEEDEEEKVQEEVIEEETNAELEQQESRGREESLAPSVTRITQLPPQPQPRSEKKPSSSAPPPEEPARPTSASDATRPPAAAKRIVAGGNTFVVLANLQAAEQGDLSISEGEKLTILQTRPDGWWRARNANGETGLVPKTFLRQATAADEERSAETPSQEVQQERAAASRPPASTAQPPPPITEPPASPVALHGSCFQIPKRRARCLGDAQQLDPHLSFACHLTPRLSHSNIGFHDLYWNYHDDKLRKRRVRVSKLVRLVRLEGMPKEGAVCLVRTALYDRSRKTGRQIVSNVHTIRSQVKNRTWTFNTRTDTTSSGVDYGDFIVRSNYNMDDVVLLIEASHVVQTQAGPEERSLGIITIPLIMKGDVVISNKTYSEPMRGENIFDRSTTGGELTQYRIVLKVLDVPQELVPFVDSMPDVLLFNPMFVRLYFFFRRRAGTTLLRDRDNPLSAEVISDPLLALFPSVADQPDMMDQLRNLWNAKLKTIKNKSEADQAVAFFQLFMNTAYCINKTAVMPAYCIWDAKGLAARHQQLSLDAIDVLTVLKKCEDMLREYRTSSRFLLTEPCHPINVYDYSFDLLGRHALD</sequence>
<reference evidence="5 6" key="1">
    <citation type="submission" date="2013-12" db="EMBL/GenBank/DDBJ databases">
        <title>Draft genome of the parsitic nematode Ancylostoma duodenale.</title>
        <authorList>
            <person name="Mitreva M."/>
        </authorList>
    </citation>
    <scope>NUCLEOTIDE SEQUENCE [LARGE SCALE GENOMIC DNA]</scope>
    <source>
        <strain evidence="5 6">Zhejiang</strain>
    </source>
</reference>
<name>A0A0C2CSU9_9BILA</name>
<accession>A0A0C2CSU9</accession>
<evidence type="ECO:0000256" key="3">
    <source>
        <dbReference type="SAM" id="MobiDB-lite"/>
    </source>
</evidence>
<evidence type="ECO:0000259" key="4">
    <source>
        <dbReference type="PROSITE" id="PS50002"/>
    </source>
</evidence>
<dbReference type="GO" id="GO:0005737">
    <property type="term" value="C:cytoplasm"/>
    <property type="evidence" value="ECO:0007669"/>
    <property type="project" value="TreeGrafter"/>
</dbReference>
<protein>
    <submittedName>
        <fullName evidence="5">SH3 domain protein</fullName>
    </submittedName>
</protein>
<dbReference type="InterPro" id="IPR001452">
    <property type="entry name" value="SH3_domain"/>
</dbReference>
<dbReference type="PROSITE" id="PS50002">
    <property type="entry name" value="SH3"/>
    <property type="match status" value="1"/>
</dbReference>
<dbReference type="InterPro" id="IPR036028">
    <property type="entry name" value="SH3-like_dom_sf"/>
</dbReference>
<feature type="domain" description="SH3" evidence="4">
    <location>
        <begin position="93"/>
        <end position="153"/>
    </location>
</feature>
<dbReference type="OrthoDB" id="5340910at2759"/>
<evidence type="ECO:0000313" key="6">
    <source>
        <dbReference type="Proteomes" id="UP000054047"/>
    </source>
</evidence>
<feature type="region of interest" description="Disordered" evidence="3">
    <location>
        <begin position="152"/>
        <end position="197"/>
    </location>
</feature>
<evidence type="ECO:0000256" key="1">
    <source>
        <dbReference type="ARBA" id="ARBA00022443"/>
    </source>
</evidence>
<proteinExistence type="predicted"/>
<organism evidence="5 6">
    <name type="scientific">Ancylostoma duodenale</name>
    <dbReference type="NCBI Taxonomy" id="51022"/>
    <lineage>
        <taxon>Eukaryota</taxon>
        <taxon>Metazoa</taxon>
        <taxon>Ecdysozoa</taxon>
        <taxon>Nematoda</taxon>
        <taxon>Chromadorea</taxon>
        <taxon>Rhabditida</taxon>
        <taxon>Rhabditina</taxon>
        <taxon>Rhabditomorpha</taxon>
        <taxon>Strongyloidea</taxon>
        <taxon>Ancylostomatidae</taxon>
        <taxon>Ancylostomatinae</taxon>
        <taxon>Ancylostoma</taxon>
    </lineage>
</organism>
<dbReference type="GO" id="GO:0005929">
    <property type="term" value="C:cilium"/>
    <property type="evidence" value="ECO:0007669"/>
    <property type="project" value="TreeGrafter"/>
</dbReference>
<dbReference type="AlphaFoldDB" id="A0A0C2CSU9"/>
<dbReference type="Proteomes" id="UP000054047">
    <property type="component" value="Unassembled WGS sequence"/>
</dbReference>
<feature type="compositionally biased region" description="Pro residues" evidence="3">
    <location>
        <begin position="183"/>
        <end position="194"/>
    </location>
</feature>
<dbReference type="GO" id="GO:0090251">
    <property type="term" value="P:protein localization involved in establishment of planar polarity"/>
    <property type="evidence" value="ECO:0007669"/>
    <property type="project" value="TreeGrafter"/>
</dbReference>
<feature type="region of interest" description="Disordered" evidence="3">
    <location>
        <begin position="1"/>
        <end position="89"/>
    </location>
</feature>
<dbReference type="InterPro" id="IPR039687">
    <property type="entry name" value="NPHP1"/>
</dbReference>
<dbReference type="PANTHER" id="PTHR15176:SF1">
    <property type="entry name" value="NEPHROCYSTIN-1"/>
    <property type="match status" value="1"/>
</dbReference>
<gene>
    <name evidence="5" type="ORF">ANCDUO_09823</name>
</gene>
<dbReference type="Gene3D" id="2.30.30.40">
    <property type="entry name" value="SH3 Domains"/>
    <property type="match status" value="1"/>
</dbReference>
<dbReference type="SMART" id="SM00326">
    <property type="entry name" value="SH3"/>
    <property type="match status" value="1"/>
</dbReference>
<keyword evidence="1 2" id="KW-0728">SH3 domain</keyword>
<evidence type="ECO:0000256" key="2">
    <source>
        <dbReference type="PROSITE-ProRule" id="PRU00192"/>
    </source>
</evidence>
<evidence type="ECO:0000313" key="5">
    <source>
        <dbReference type="EMBL" id="KIH59933.1"/>
    </source>
</evidence>
<dbReference type="SUPFAM" id="SSF50044">
    <property type="entry name" value="SH3-domain"/>
    <property type="match status" value="1"/>
</dbReference>
<dbReference type="EMBL" id="KN731464">
    <property type="protein sequence ID" value="KIH59933.1"/>
    <property type="molecule type" value="Genomic_DNA"/>
</dbReference>
<dbReference type="PANTHER" id="PTHR15176">
    <property type="entry name" value="NEPHROCYSTIN"/>
    <property type="match status" value="1"/>
</dbReference>
<feature type="compositionally biased region" description="Acidic residues" evidence="3">
    <location>
        <begin position="1"/>
        <end position="30"/>
    </location>
</feature>